<reference evidence="4 5" key="1">
    <citation type="submission" date="2022-08" db="EMBL/GenBank/DDBJ databases">
        <title>Reclassification of Massilia species as members of the genera Telluria, Duganella, Pseudoduganella, Mokoshia gen. nov. and Zemynaea gen. nov. using orthogonal and non-orthogonal genome-based approaches.</title>
        <authorList>
            <person name="Bowman J.P."/>
        </authorList>
    </citation>
    <scope>NUCLEOTIDE SEQUENCE [LARGE SCALE GENOMIC DNA]</scope>
    <source>
        <strain evidence="4 5">JCM 31606</strain>
    </source>
</reference>
<evidence type="ECO:0000256" key="1">
    <source>
        <dbReference type="ARBA" id="ARBA00022676"/>
    </source>
</evidence>
<dbReference type="Gene3D" id="3.40.50.2000">
    <property type="entry name" value="Glycogen Phosphorylase B"/>
    <property type="match status" value="2"/>
</dbReference>
<protein>
    <submittedName>
        <fullName evidence="4">Glycosyltransferase</fullName>
        <ecNumber evidence="4">2.4.-.-</ecNumber>
    </submittedName>
</protein>
<dbReference type="SUPFAM" id="SSF53756">
    <property type="entry name" value="UDP-Glycosyltransferase/glycogen phosphorylase"/>
    <property type="match status" value="1"/>
</dbReference>
<dbReference type="GO" id="GO:0016757">
    <property type="term" value="F:glycosyltransferase activity"/>
    <property type="evidence" value="ECO:0007669"/>
    <property type="project" value="UniProtKB-KW"/>
</dbReference>
<accession>A0ABT2CXS6</accession>
<dbReference type="Pfam" id="PF00534">
    <property type="entry name" value="Glycos_transf_1"/>
    <property type="match status" value="1"/>
</dbReference>
<dbReference type="InterPro" id="IPR001296">
    <property type="entry name" value="Glyco_trans_1"/>
</dbReference>
<evidence type="ECO:0000256" key="2">
    <source>
        <dbReference type="ARBA" id="ARBA00022679"/>
    </source>
</evidence>
<dbReference type="PANTHER" id="PTHR12526:SF510">
    <property type="entry name" value="D-INOSITOL 3-PHOSPHATE GLYCOSYLTRANSFERASE"/>
    <property type="match status" value="1"/>
</dbReference>
<dbReference type="PANTHER" id="PTHR12526">
    <property type="entry name" value="GLYCOSYLTRANSFERASE"/>
    <property type="match status" value="1"/>
</dbReference>
<keyword evidence="1 4" id="KW-0328">Glycosyltransferase</keyword>
<proteinExistence type="predicted"/>
<dbReference type="RefSeq" id="WP_258811105.1">
    <property type="nucleotide sequence ID" value="NZ_JANUGU010000002.1"/>
</dbReference>
<evidence type="ECO:0000313" key="5">
    <source>
        <dbReference type="Proteomes" id="UP001204621"/>
    </source>
</evidence>
<dbReference type="EC" id="2.4.-.-" evidence="4"/>
<dbReference type="Proteomes" id="UP001204621">
    <property type="component" value="Unassembled WGS sequence"/>
</dbReference>
<evidence type="ECO:0000259" key="3">
    <source>
        <dbReference type="Pfam" id="PF00534"/>
    </source>
</evidence>
<dbReference type="EMBL" id="JANUGU010000002">
    <property type="protein sequence ID" value="MCS0657908.1"/>
    <property type="molecule type" value="Genomic_DNA"/>
</dbReference>
<sequence>MRRLRVLQLGRMVPRNGVDTVIQGVALLRGRHRIDAELLVVGGDIDHPHGRDNVEMARVRALAGQLEVSAHLRFTGQKARSELRYYYSAADAFVTTPWYAPVGITPVEAMACARPVIGSEVGGIKCSVADGLTGFLIPPRDPQALAARLATLHGKPGLARAMGERALRRAYQHFTWRIVAQQAAAIYAAVLQEQQVANYQPQESA</sequence>
<evidence type="ECO:0000313" key="4">
    <source>
        <dbReference type="EMBL" id="MCS0657908.1"/>
    </source>
</evidence>
<comment type="caution">
    <text evidence="4">The sequence shown here is derived from an EMBL/GenBank/DDBJ whole genome shotgun (WGS) entry which is preliminary data.</text>
</comment>
<keyword evidence="2 4" id="KW-0808">Transferase</keyword>
<gene>
    <name evidence="4" type="ORF">NX778_07520</name>
</gene>
<keyword evidence="5" id="KW-1185">Reference proteome</keyword>
<organism evidence="4 5">
    <name type="scientific">Massilia terrae</name>
    <dbReference type="NCBI Taxonomy" id="1811224"/>
    <lineage>
        <taxon>Bacteria</taxon>
        <taxon>Pseudomonadati</taxon>
        <taxon>Pseudomonadota</taxon>
        <taxon>Betaproteobacteria</taxon>
        <taxon>Burkholderiales</taxon>
        <taxon>Oxalobacteraceae</taxon>
        <taxon>Telluria group</taxon>
        <taxon>Massilia</taxon>
    </lineage>
</organism>
<feature type="domain" description="Glycosyl transferase family 1" evidence="3">
    <location>
        <begin position="6"/>
        <end position="166"/>
    </location>
</feature>
<name>A0ABT2CXS6_9BURK</name>